<gene>
    <name evidence="8" type="ORF">GCM10025791_11910</name>
</gene>
<dbReference type="PANTHER" id="PTHR30213:SF0">
    <property type="entry name" value="UPF0761 MEMBRANE PROTEIN YIHY"/>
    <property type="match status" value="1"/>
</dbReference>
<evidence type="ECO:0000256" key="5">
    <source>
        <dbReference type="ARBA" id="ARBA00022989"/>
    </source>
</evidence>
<evidence type="ECO:0000256" key="6">
    <source>
        <dbReference type="ARBA" id="ARBA00023136"/>
    </source>
</evidence>
<keyword evidence="3" id="KW-0997">Cell inner membrane</keyword>
<dbReference type="Pfam" id="PF03631">
    <property type="entry name" value="Virul_fac_BrkB"/>
    <property type="match status" value="1"/>
</dbReference>
<dbReference type="InterPro" id="IPR017039">
    <property type="entry name" value="Virul_fac_BrkB"/>
</dbReference>
<evidence type="ECO:0000256" key="4">
    <source>
        <dbReference type="ARBA" id="ARBA00022692"/>
    </source>
</evidence>
<keyword evidence="4 7" id="KW-0812">Transmembrane</keyword>
<keyword evidence="6 7" id="KW-0472">Membrane</keyword>
<reference evidence="9" key="1">
    <citation type="journal article" date="2019" name="Int. J. Syst. Evol. Microbiol.">
        <title>The Global Catalogue of Microorganisms (GCM) 10K type strain sequencing project: providing services to taxonomists for standard genome sequencing and annotation.</title>
        <authorList>
            <consortium name="The Broad Institute Genomics Platform"/>
            <consortium name="The Broad Institute Genome Sequencing Center for Infectious Disease"/>
            <person name="Wu L."/>
            <person name="Ma J."/>
        </authorList>
    </citation>
    <scope>NUCLEOTIDE SEQUENCE [LARGE SCALE GENOMIC DNA]</scope>
    <source>
        <strain evidence="9">JCM 19134</strain>
    </source>
</reference>
<dbReference type="Proteomes" id="UP001409585">
    <property type="component" value="Unassembled WGS sequence"/>
</dbReference>
<dbReference type="NCBIfam" id="TIGR00765">
    <property type="entry name" value="yihY_not_rbn"/>
    <property type="match status" value="1"/>
</dbReference>
<dbReference type="GO" id="GO:0005886">
    <property type="term" value="C:plasma membrane"/>
    <property type="evidence" value="ECO:0007669"/>
    <property type="project" value="UniProtKB-SubCell"/>
</dbReference>
<sequence length="416" mass="45798">MLANVSMESLRARGRYVWRLVIEVYQHFMARDCQQSAASLTYVSLFALVPMLTLVYSLVSILPASGELETMLQKVIFENLVPTSGQAVQEHLASFTERARSLTLPGVAVLVVTAYLMLKNIEKTFNKIWGVEQARSGLSNFLIYQAVLTLGPILIGAGLAISTYLLSIKLRWGGLEDFGLGPVLLGYLPGVLAAIAFTLFFAMVPNCSVPMKEAAIGGLITAILFETGKNLFTALVAKSSYELIYGAFAIVPLFLLWIYVLWSLILGGAVLVRCLVHLRIEASAKGYTELMAAMVFVSQVVKGMRGGSAVRAANAYRWGVHPEQFNRIKNNLLKARILAETNSGRFVLGRTLDSITVRDIEHCVARSELGQVKTFSGHLEPWQEKLQQRIAECQVHQSSALNITLLELFEVPKTPS</sequence>
<evidence type="ECO:0000256" key="3">
    <source>
        <dbReference type="ARBA" id="ARBA00022519"/>
    </source>
</evidence>
<keyword evidence="2 7" id="KW-1003">Cell membrane</keyword>
<comment type="subcellular location">
    <subcellularLocation>
        <location evidence="1 7">Cell membrane</location>
        <topology evidence="1 7">Multi-pass membrane protein</topology>
    </subcellularLocation>
</comment>
<comment type="similarity">
    <text evidence="7">Belongs to the UPF0761 family.</text>
</comment>
<feature type="transmembrane region" description="Helical" evidence="7">
    <location>
        <begin position="243"/>
        <end position="276"/>
    </location>
</feature>
<dbReference type="InterPro" id="IPR023679">
    <property type="entry name" value="UPF0761_bac"/>
</dbReference>
<evidence type="ECO:0000313" key="8">
    <source>
        <dbReference type="EMBL" id="GAA4935883.1"/>
    </source>
</evidence>
<organism evidence="8 9">
    <name type="scientific">Halioxenophilus aromaticivorans</name>
    <dbReference type="NCBI Taxonomy" id="1306992"/>
    <lineage>
        <taxon>Bacteria</taxon>
        <taxon>Pseudomonadati</taxon>
        <taxon>Pseudomonadota</taxon>
        <taxon>Gammaproteobacteria</taxon>
        <taxon>Alteromonadales</taxon>
        <taxon>Alteromonadaceae</taxon>
        <taxon>Halioxenophilus</taxon>
    </lineage>
</organism>
<dbReference type="HAMAP" id="MF_00672">
    <property type="entry name" value="UPF0761"/>
    <property type="match status" value="1"/>
</dbReference>
<evidence type="ECO:0000313" key="9">
    <source>
        <dbReference type="Proteomes" id="UP001409585"/>
    </source>
</evidence>
<name>A0AAV3U014_9ALTE</name>
<keyword evidence="9" id="KW-1185">Reference proteome</keyword>
<keyword evidence="5 7" id="KW-1133">Transmembrane helix</keyword>
<feature type="transmembrane region" description="Helical" evidence="7">
    <location>
        <begin position="141"/>
        <end position="164"/>
    </location>
</feature>
<evidence type="ECO:0000256" key="1">
    <source>
        <dbReference type="ARBA" id="ARBA00004651"/>
    </source>
</evidence>
<dbReference type="PANTHER" id="PTHR30213">
    <property type="entry name" value="INNER MEMBRANE PROTEIN YHJD"/>
    <property type="match status" value="1"/>
</dbReference>
<comment type="caution">
    <text evidence="8">The sequence shown here is derived from an EMBL/GenBank/DDBJ whole genome shotgun (WGS) entry which is preliminary data.</text>
</comment>
<feature type="transmembrane region" description="Helical" evidence="7">
    <location>
        <begin position="216"/>
        <end position="237"/>
    </location>
</feature>
<feature type="transmembrane region" description="Helical" evidence="7">
    <location>
        <begin position="39"/>
        <end position="62"/>
    </location>
</feature>
<dbReference type="RefSeq" id="WP_345418554.1">
    <property type="nucleotide sequence ID" value="NZ_AP031496.1"/>
</dbReference>
<proteinExistence type="inferred from homology"/>
<accession>A0AAV3U014</accession>
<feature type="transmembrane region" description="Helical" evidence="7">
    <location>
        <begin position="184"/>
        <end position="204"/>
    </location>
</feature>
<evidence type="ECO:0000256" key="2">
    <source>
        <dbReference type="ARBA" id="ARBA00022475"/>
    </source>
</evidence>
<evidence type="ECO:0000256" key="7">
    <source>
        <dbReference type="HAMAP-Rule" id="MF_00672"/>
    </source>
</evidence>
<feature type="transmembrane region" description="Helical" evidence="7">
    <location>
        <begin position="102"/>
        <end position="121"/>
    </location>
</feature>
<protein>
    <recommendedName>
        <fullName evidence="7">UPF0761 membrane protein GCM10025791_11910</fullName>
    </recommendedName>
</protein>
<dbReference type="AlphaFoldDB" id="A0AAV3U014"/>
<dbReference type="EMBL" id="BAABLX010000007">
    <property type="protein sequence ID" value="GAA4935883.1"/>
    <property type="molecule type" value="Genomic_DNA"/>
</dbReference>